<dbReference type="InterPro" id="IPR017853">
    <property type="entry name" value="GH"/>
</dbReference>
<dbReference type="PANTHER" id="PTHR11177:SF317">
    <property type="entry name" value="CHITINASE 12-RELATED"/>
    <property type="match status" value="1"/>
</dbReference>
<dbReference type="GO" id="GO:0006032">
    <property type="term" value="P:chitin catabolic process"/>
    <property type="evidence" value="ECO:0007669"/>
    <property type="project" value="TreeGrafter"/>
</dbReference>
<dbReference type="SUPFAM" id="SSF51445">
    <property type="entry name" value="(Trans)glycosidases"/>
    <property type="match status" value="1"/>
</dbReference>
<keyword evidence="3 6" id="KW-0378">Hydrolase</keyword>
<evidence type="ECO:0000313" key="10">
    <source>
        <dbReference type="Proteomes" id="UP000284543"/>
    </source>
</evidence>
<dbReference type="GO" id="GO:0008061">
    <property type="term" value="F:chitin binding"/>
    <property type="evidence" value="ECO:0007669"/>
    <property type="project" value="InterPro"/>
</dbReference>
<dbReference type="Pfam" id="PF00704">
    <property type="entry name" value="Glyco_hydro_18"/>
    <property type="match status" value="1"/>
</dbReference>
<dbReference type="PROSITE" id="PS01095">
    <property type="entry name" value="GH18_1"/>
    <property type="match status" value="1"/>
</dbReference>
<dbReference type="InterPro" id="IPR001579">
    <property type="entry name" value="Glyco_hydro_18_chit_AS"/>
</dbReference>
<name>A0A412YVG3_9FIRM</name>
<evidence type="ECO:0000256" key="7">
    <source>
        <dbReference type="RuleBase" id="RU004453"/>
    </source>
</evidence>
<dbReference type="SMART" id="SM00495">
    <property type="entry name" value="ChtBD3"/>
    <property type="match status" value="1"/>
</dbReference>
<dbReference type="GO" id="GO:0030246">
    <property type="term" value="F:carbohydrate binding"/>
    <property type="evidence" value="ECO:0007669"/>
    <property type="project" value="InterPro"/>
</dbReference>
<keyword evidence="5 6" id="KW-0326">Glycosidase</keyword>
<dbReference type="InterPro" id="IPR001223">
    <property type="entry name" value="Glyco_hydro18_cat"/>
</dbReference>
<comment type="similarity">
    <text evidence="7">Belongs to the glycosyl hydrolase 18 family.</text>
</comment>
<evidence type="ECO:0000256" key="5">
    <source>
        <dbReference type="ARBA" id="ARBA00023295"/>
    </source>
</evidence>
<sequence length="442" mass="47517">MDKRKTGIFLLIFLLGLIAGFLLSSAVRGHAAADTSGSRISGRQENIPLITTGEDSALPASPEQAAVSISAPQAILTSGPSYPEWDKNTTYTGGDQVACGGKIYIARWWTLGELPGQADVWEAAPQTPPPTDSQAAPKAGASSPVKVVGYYPDWKSYQPQKLQMDVLTHIAYAFAIPTPDSRLLPLENPETAVRLIEDAHKNQVKVLLAVGGWSYNGAELEPVFVSATSTSEKTRQLGDEILAMCNEYGFDGVDMDWEHPRVDGPSKDQYQELILYLADALHAQGKLLTSAVVSGVSADGNIYYDAAAHSDAVLNAVDWIHVMAYDGGDGERHSSYDFAVNSAAYWCGTRKMPAGKVVLGVPFYGRPGWAGYGDILAADPDAGNKDHAMVSGMDVWYNGISTIEKKAAYARNNLGGIMIWELTQDTDDSGKSLLSAIRRGIQ</sequence>
<dbReference type="EMBL" id="QRZM01000019">
    <property type="protein sequence ID" value="RGV70737.1"/>
    <property type="molecule type" value="Genomic_DNA"/>
</dbReference>
<dbReference type="Proteomes" id="UP000284543">
    <property type="component" value="Unassembled WGS sequence"/>
</dbReference>
<gene>
    <name evidence="9" type="ORF">DWW02_26885</name>
</gene>
<dbReference type="InterPro" id="IPR050314">
    <property type="entry name" value="Glycosyl_Hydrlase_18"/>
</dbReference>
<evidence type="ECO:0000256" key="2">
    <source>
        <dbReference type="ARBA" id="ARBA00012729"/>
    </source>
</evidence>
<dbReference type="SMART" id="SM00636">
    <property type="entry name" value="Glyco_18"/>
    <property type="match status" value="1"/>
</dbReference>
<organism evidence="9 10">
    <name type="scientific">Enterocloster bolteae</name>
    <dbReference type="NCBI Taxonomy" id="208479"/>
    <lineage>
        <taxon>Bacteria</taxon>
        <taxon>Bacillati</taxon>
        <taxon>Bacillota</taxon>
        <taxon>Clostridia</taxon>
        <taxon>Lachnospirales</taxon>
        <taxon>Lachnospiraceae</taxon>
        <taxon>Enterocloster</taxon>
    </lineage>
</organism>
<evidence type="ECO:0000256" key="6">
    <source>
        <dbReference type="RuleBase" id="RU000489"/>
    </source>
</evidence>
<dbReference type="EC" id="3.2.1.14" evidence="2"/>
<evidence type="ECO:0000259" key="8">
    <source>
        <dbReference type="PROSITE" id="PS51910"/>
    </source>
</evidence>
<dbReference type="AlphaFoldDB" id="A0A412YVG3"/>
<comment type="catalytic activity">
    <reaction evidence="1">
        <text>Random endo-hydrolysis of N-acetyl-beta-D-glucosaminide (1-&gt;4)-beta-linkages in chitin and chitodextrins.</text>
        <dbReference type="EC" id="3.2.1.14"/>
    </reaction>
</comment>
<dbReference type="GO" id="GO:0005576">
    <property type="term" value="C:extracellular region"/>
    <property type="evidence" value="ECO:0007669"/>
    <property type="project" value="InterPro"/>
</dbReference>
<dbReference type="Gene3D" id="2.10.10.20">
    <property type="entry name" value="Carbohydrate-binding module superfamily 5/12"/>
    <property type="match status" value="1"/>
</dbReference>
<dbReference type="RefSeq" id="WP_118019588.1">
    <property type="nucleotide sequence ID" value="NZ_CAUHGS010000021.1"/>
</dbReference>
<dbReference type="Gene3D" id="3.40.5.30">
    <property type="entry name" value="(Trans)glycosidases - domain 2"/>
    <property type="match status" value="1"/>
</dbReference>
<dbReference type="InterPro" id="IPR011583">
    <property type="entry name" value="Chitinase_II/V-like_cat"/>
</dbReference>
<dbReference type="GO" id="GO:0008843">
    <property type="term" value="F:endochitinase activity"/>
    <property type="evidence" value="ECO:0007669"/>
    <property type="project" value="UniProtKB-EC"/>
</dbReference>
<dbReference type="GO" id="GO:0005975">
    <property type="term" value="P:carbohydrate metabolic process"/>
    <property type="evidence" value="ECO:0007669"/>
    <property type="project" value="InterPro"/>
</dbReference>
<comment type="caution">
    <text evidence="9">The sequence shown here is derived from an EMBL/GenBank/DDBJ whole genome shotgun (WGS) entry which is preliminary data.</text>
</comment>
<reference evidence="9 10" key="1">
    <citation type="submission" date="2018-08" db="EMBL/GenBank/DDBJ databases">
        <title>A genome reference for cultivated species of the human gut microbiota.</title>
        <authorList>
            <person name="Zou Y."/>
            <person name="Xue W."/>
            <person name="Luo G."/>
        </authorList>
    </citation>
    <scope>NUCLEOTIDE SEQUENCE [LARGE SCALE GENOMIC DNA]</scope>
    <source>
        <strain evidence="9 10">AF14-18</strain>
    </source>
</reference>
<protein>
    <recommendedName>
        <fullName evidence="2">chitinase</fullName>
        <ecNumber evidence="2">3.2.1.14</ecNumber>
    </recommendedName>
</protein>
<evidence type="ECO:0000256" key="1">
    <source>
        <dbReference type="ARBA" id="ARBA00000822"/>
    </source>
</evidence>
<evidence type="ECO:0000256" key="4">
    <source>
        <dbReference type="ARBA" id="ARBA00023277"/>
    </source>
</evidence>
<dbReference type="InterPro" id="IPR036573">
    <property type="entry name" value="CBM_sf_5/12"/>
</dbReference>
<accession>A0A412YVG3</accession>
<dbReference type="InterPro" id="IPR003610">
    <property type="entry name" value="CBM5/12"/>
</dbReference>
<evidence type="ECO:0000313" key="9">
    <source>
        <dbReference type="EMBL" id="RGV70737.1"/>
    </source>
</evidence>
<dbReference type="Gene3D" id="3.20.20.80">
    <property type="entry name" value="Glycosidases"/>
    <property type="match status" value="1"/>
</dbReference>
<dbReference type="PANTHER" id="PTHR11177">
    <property type="entry name" value="CHITINASE"/>
    <property type="match status" value="1"/>
</dbReference>
<dbReference type="PROSITE" id="PS51910">
    <property type="entry name" value="GH18_2"/>
    <property type="match status" value="1"/>
</dbReference>
<dbReference type="SUPFAM" id="SSF51055">
    <property type="entry name" value="Carbohydrate binding domain"/>
    <property type="match status" value="1"/>
</dbReference>
<evidence type="ECO:0000256" key="3">
    <source>
        <dbReference type="ARBA" id="ARBA00022801"/>
    </source>
</evidence>
<dbReference type="CDD" id="cd12215">
    <property type="entry name" value="ChiC_BD"/>
    <property type="match status" value="1"/>
</dbReference>
<feature type="domain" description="GH18" evidence="8">
    <location>
        <begin position="145"/>
        <end position="442"/>
    </location>
</feature>
<dbReference type="Pfam" id="PF02839">
    <property type="entry name" value="CBM_5_12"/>
    <property type="match status" value="1"/>
</dbReference>
<proteinExistence type="inferred from homology"/>
<keyword evidence="4" id="KW-0119">Carbohydrate metabolism</keyword>